<dbReference type="InterPro" id="IPR051428">
    <property type="entry name" value="Sphingo_Act-Surfact_Prot"/>
</dbReference>
<evidence type="ECO:0000256" key="5">
    <source>
        <dbReference type="ARBA" id="ARBA00023180"/>
    </source>
</evidence>
<comment type="caution">
    <text evidence="9">The sequence shown here is derived from an EMBL/GenBank/DDBJ whole genome shotgun (WGS) entry which is preliminary data.</text>
</comment>
<keyword evidence="2" id="KW-0964">Secreted</keyword>
<evidence type="ECO:0000259" key="7">
    <source>
        <dbReference type="PROSITE" id="PS50015"/>
    </source>
</evidence>
<evidence type="ECO:0000313" key="9">
    <source>
        <dbReference type="EMBL" id="NWZ87169.1"/>
    </source>
</evidence>
<dbReference type="InterPro" id="IPR003119">
    <property type="entry name" value="SAP_A"/>
</dbReference>
<dbReference type="EMBL" id="VZSS01000170">
    <property type="protein sequence ID" value="NWZ87169.1"/>
    <property type="molecule type" value="Genomic_DNA"/>
</dbReference>
<sequence length="180" mass="19023">MAPALLLLLALLGTPPGLGAPGGGCGVPPTAWCQDWVTALRCGALGRCPHLTQGHPDMDVCASCLKLFTFLRQASNRSALEVALDKVMGIPCLYLSVVVTPCQALVRALVHHLLWQIQHLKPWQVCATLRLCRGEPGAALAVPVPGVPSTHPQGSVLAPEALPLPLPLCWLCRSLVARAE</sequence>
<dbReference type="PANTHER" id="PTHR11480:SF36">
    <property type="entry name" value="PROSAPOSIN"/>
    <property type="match status" value="1"/>
</dbReference>
<evidence type="ECO:0000313" key="10">
    <source>
        <dbReference type="Proteomes" id="UP000540071"/>
    </source>
</evidence>
<keyword evidence="3 6" id="KW-0732">Signal</keyword>
<keyword evidence="4" id="KW-1015">Disulfide bond</keyword>
<evidence type="ECO:0000256" key="3">
    <source>
        <dbReference type="ARBA" id="ARBA00022729"/>
    </source>
</evidence>
<feature type="signal peptide" evidence="6">
    <location>
        <begin position="1"/>
        <end position="19"/>
    </location>
</feature>
<gene>
    <name evidence="9" type="primary">Sftpb</name>
    <name evidence="9" type="ORF">POEATR_R15367</name>
</gene>
<dbReference type="PROSITE" id="PS51110">
    <property type="entry name" value="SAP_A"/>
    <property type="match status" value="1"/>
</dbReference>
<name>A0A7K7R4P6_POEAT</name>
<feature type="domain" description="Saposin B-type" evidence="7">
    <location>
        <begin position="57"/>
        <end position="136"/>
    </location>
</feature>
<dbReference type="Gene3D" id="1.10.225.10">
    <property type="entry name" value="Saposin-like"/>
    <property type="match status" value="1"/>
</dbReference>
<evidence type="ECO:0000256" key="6">
    <source>
        <dbReference type="SAM" id="SignalP"/>
    </source>
</evidence>
<feature type="non-terminal residue" evidence="9">
    <location>
        <position position="1"/>
    </location>
</feature>
<dbReference type="SUPFAM" id="SSF47862">
    <property type="entry name" value="Saposin"/>
    <property type="match status" value="1"/>
</dbReference>
<dbReference type="GO" id="GO:0007193">
    <property type="term" value="P:adenylate cyclase-inhibiting G protein-coupled receptor signaling pathway"/>
    <property type="evidence" value="ECO:0007669"/>
    <property type="project" value="TreeGrafter"/>
</dbReference>
<feature type="domain" description="Saposin A-type" evidence="8">
    <location>
        <begin position="18"/>
        <end position="58"/>
    </location>
</feature>
<evidence type="ECO:0000256" key="1">
    <source>
        <dbReference type="ARBA" id="ARBA00004613"/>
    </source>
</evidence>
<keyword evidence="10" id="KW-1185">Reference proteome</keyword>
<comment type="subcellular location">
    <subcellularLocation>
        <location evidence="1">Secreted</location>
    </subcellularLocation>
</comment>
<dbReference type="AlphaFoldDB" id="A0A7K7R4P6"/>
<feature type="non-terminal residue" evidence="9">
    <location>
        <position position="180"/>
    </location>
</feature>
<keyword evidence="5" id="KW-0325">Glycoprotein</keyword>
<dbReference type="PROSITE" id="PS50015">
    <property type="entry name" value="SAP_B"/>
    <property type="match status" value="1"/>
</dbReference>
<evidence type="ECO:0000259" key="8">
    <source>
        <dbReference type="PROSITE" id="PS51110"/>
    </source>
</evidence>
<dbReference type="InterPro" id="IPR008139">
    <property type="entry name" value="SaposinB_dom"/>
</dbReference>
<dbReference type="GO" id="GO:0019216">
    <property type="term" value="P:regulation of lipid metabolic process"/>
    <property type="evidence" value="ECO:0007669"/>
    <property type="project" value="TreeGrafter"/>
</dbReference>
<evidence type="ECO:0000256" key="2">
    <source>
        <dbReference type="ARBA" id="ARBA00022525"/>
    </source>
</evidence>
<dbReference type="Proteomes" id="UP000540071">
    <property type="component" value="Unassembled WGS sequence"/>
</dbReference>
<accession>A0A7K7R4P6</accession>
<dbReference type="GO" id="GO:0005576">
    <property type="term" value="C:extracellular region"/>
    <property type="evidence" value="ECO:0007669"/>
    <property type="project" value="UniProtKB-SubCell"/>
</dbReference>
<organism evidence="9 10">
    <name type="scientific">Poecile atricapillus</name>
    <name type="common">Black-capped chickadee</name>
    <name type="synonym">Parus atricapillus</name>
    <dbReference type="NCBI Taxonomy" id="48891"/>
    <lineage>
        <taxon>Eukaryota</taxon>
        <taxon>Metazoa</taxon>
        <taxon>Chordata</taxon>
        <taxon>Craniata</taxon>
        <taxon>Vertebrata</taxon>
        <taxon>Euteleostomi</taxon>
        <taxon>Archelosauria</taxon>
        <taxon>Archosauria</taxon>
        <taxon>Dinosauria</taxon>
        <taxon>Saurischia</taxon>
        <taxon>Theropoda</taxon>
        <taxon>Coelurosauria</taxon>
        <taxon>Aves</taxon>
        <taxon>Neognathae</taxon>
        <taxon>Neoaves</taxon>
        <taxon>Telluraves</taxon>
        <taxon>Australaves</taxon>
        <taxon>Passeriformes</taxon>
        <taxon>Paridae</taxon>
        <taxon>Poecile</taxon>
    </lineage>
</organism>
<proteinExistence type="predicted"/>
<protein>
    <submittedName>
        <fullName evidence="9">PSPB protein</fullName>
    </submittedName>
</protein>
<dbReference type="PANTHER" id="PTHR11480">
    <property type="entry name" value="SAPOSIN-RELATED"/>
    <property type="match status" value="1"/>
</dbReference>
<reference evidence="9 10" key="1">
    <citation type="submission" date="2019-09" db="EMBL/GenBank/DDBJ databases">
        <title>Bird 10,000 Genomes (B10K) Project - Family phase.</title>
        <authorList>
            <person name="Zhang G."/>
        </authorList>
    </citation>
    <scope>NUCLEOTIDE SEQUENCE [LARGE SCALE GENOMIC DNA]</scope>
    <source>
        <strain evidence="9">OUT-0023</strain>
        <tissue evidence="9">Blood</tissue>
    </source>
</reference>
<dbReference type="InterPro" id="IPR011001">
    <property type="entry name" value="Saposin-like"/>
</dbReference>
<evidence type="ECO:0000256" key="4">
    <source>
        <dbReference type="ARBA" id="ARBA00023157"/>
    </source>
</evidence>
<feature type="chain" id="PRO_5029463183" evidence="6">
    <location>
        <begin position="20"/>
        <end position="180"/>
    </location>
</feature>